<gene>
    <name evidence="6" type="ORF">Psuf_065440</name>
</gene>
<evidence type="ECO:0000259" key="5">
    <source>
        <dbReference type="PROSITE" id="PS50075"/>
    </source>
</evidence>
<dbReference type="Gene3D" id="3.40.50.1820">
    <property type="entry name" value="alpha/beta hydrolase"/>
    <property type="match status" value="1"/>
</dbReference>
<dbReference type="PANTHER" id="PTHR45527">
    <property type="entry name" value="NONRIBOSOMAL PEPTIDE SYNTHETASE"/>
    <property type="match status" value="1"/>
</dbReference>
<dbReference type="FunFam" id="1.10.1200.10:FF:000016">
    <property type="entry name" value="Non-ribosomal peptide synthase"/>
    <property type="match status" value="2"/>
</dbReference>
<dbReference type="Gene3D" id="3.30.559.10">
    <property type="entry name" value="Chloramphenicol acetyltransferase-like domain"/>
    <property type="match status" value="1"/>
</dbReference>
<evidence type="ECO:0000313" key="7">
    <source>
        <dbReference type="Proteomes" id="UP000503011"/>
    </source>
</evidence>
<dbReference type="Gene3D" id="3.30.300.30">
    <property type="match status" value="1"/>
</dbReference>
<reference evidence="6 7" key="2">
    <citation type="submission" date="2020-03" db="EMBL/GenBank/DDBJ databases">
        <authorList>
            <person name="Ichikawa N."/>
            <person name="Kimura A."/>
            <person name="Kitahashi Y."/>
            <person name="Uohara A."/>
        </authorList>
    </citation>
    <scope>NUCLEOTIDE SEQUENCE [LARGE SCALE GENOMIC DNA]</scope>
    <source>
        <strain evidence="6 7">NBRC 105367</strain>
    </source>
</reference>
<dbReference type="SUPFAM" id="SSF52777">
    <property type="entry name" value="CoA-dependent acyltransferases"/>
    <property type="match status" value="2"/>
</dbReference>
<accession>A0A6F8YTS2</accession>
<dbReference type="InterPro" id="IPR000873">
    <property type="entry name" value="AMP-dep_synth/lig_dom"/>
</dbReference>
<dbReference type="PANTHER" id="PTHR45527:SF1">
    <property type="entry name" value="FATTY ACID SYNTHASE"/>
    <property type="match status" value="1"/>
</dbReference>
<comment type="cofactor">
    <cofactor evidence="1">
        <name>pantetheine 4'-phosphate</name>
        <dbReference type="ChEBI" id="CHEBI:47942"/>
    </cofactor>
</comment>
<dbReference type="InterPro" id="IPR009081">
    <property type="entry name" value="PP-bd_ACP"/>
</dbReference>
<dbReference type="InterPro" id="IPR001242">
    <property type="entry name" value="Condensation_dom"/>
</dbReference>
<dbReference type="PROSITE" id="PS50075">
    <property type="entry name" value="CARRIER"/>
    <property type="match status" value="2"/>
</dbReference>
<dbReference type="Pfam" id="PF00550">
    <property type="entry name" value="PP-binding"/>
    <property type="match status" value="2"/>
</dbReference>
<feature type="domain" description="Carrier" evidence="5">
    <location>
        <begin position="1003"/>
        <end position="1078"/>
    </location>
</feature>
<dbReference type="SMART" id="SM00823">
    <property type="entry name" value="PKS_PP"/>
    <property type="match status" value="2"/>
</dbReference>
<dbReference type="InterPro" id="IPR006162">
    <property type="entry name" value="Ppantetheine_attach_site"/>
</dbReference>
<dbReference type="RefSeq" id="WP_173161085.1">
    <property type="nucleotide sequence ID" value="NZ_AP022871.1"/>
</dbReference>
<dbReference type="Proteomes" id="UP000503011">
    <property type="component" value="Chromosome"/>
</dbReference>
<reference evidence="6 7" key="1">
    <citation type="submission" date="2020-03" db="EMBL/GenBank/DDBJ databases">
        <title>Whole genome shotgun sequence of Phytohabitans suffuscus NBRC 105367.</title>
        <authorList>
            <person name="Komaki H."/>
            <person name="Tamura T."/>
        </authorList>
    </citation>
    <scope>NUCLEOTIDE SEQUENCE [LARGE SCALE GENOMIC DNA]</scope>
    <source>
        <strain evidence="6 7">NBRC 105367</strain>
    </source>
</reference>
<dbReference type="InterPro" id="IPR020806">
    <property type="entry name" value="PKS_PP-bd"/>
</dbReference>
<evidence type="ECO:0000256" key="4">
    <source>
        <dbReference type="SAM" id="MobiDB-lite"/>
    </source>
</evidence>
<dbReference type="Pfam" id="PF00668">
    <property type="entry name" value="Condensation"/>
    <property type="match status" value="1"/>
</dbReference>
<dbReference type="SUPFAM" id="SSF56801">
    <property type="entry name" value="Acetyl-CoA synthetase-like"/>
    <property type="match status" value="1"/>
</dbReference>
<dbReference type="InterPro" id="IPR045851">
    <property type="entry name" value="AMP-bd_C_sf"/>
</dbReference>
<dbReference type="GO" id="GO:0009239">
    <property type="term" value="P:enterobactin biosynthetic process"/>
    <property type="evidence" value="ECO:0007669"/>
    <property type="project" value="TreeGrafter"/>
</dbReference>
<feature type="domain" description="Carrier" evidence="5">
    <location>
        <begin position="31"/>
        <end position="106"/>
    </location>
</feature>
<dbReference type="EMBL" id="AP022871">
    <property type="protein sequence ID" value="BCB89231.1"/>
    <property type="molecule type" value="Genomic_DNA"/>
</dbReference>
<dbReference type="PROSITE" id="PS00012">
    <property type="entry name" value="PHOSPHOPANTETHEINE"/>
    <property type="match status" value="1"/>
</dbReference>
<dbReference type="InterPro" id="IPR042099">
    <property type="entry name" value="ANL_N_sf"/>
</dbReference>
<dbReference type="Pfam" id="PF00501">
    <property type="entry name" value="AMP-binding"/>
    <property type="match status" value="1"/>
</dbReference>
<evidence type="ECO:0000256" key="3">
    <source>
        <dbReference type="ARBA" id="ARBA00022553"/>
    </source>
</evidence>
<dbReference type="Gene3D" id="3.30.559.30">
    <property type="entry name" value="Nonribosomal peptide synthetase, condensation domain"/>
    <property type="match status" value="1"/>
</dbReference>
<dbReference type="InterPro" id="IPR036736">
    <property type="entry name" value="ACP-like_sf"/>
</dbReference>
<evidence type="ECO:0000256" key="2">
    <source>
        <dbReference type="ARBA" id="ARBA00022450"/>
    </source>
</evidence>
<dbReference type="AlphaFoldDB" id="A0A6F8YTS2"/>
<dbReference type="InterPro" id="IPR023213">
    <property type="entry name" value="CAT-like_dom_sf"/>
</dbReference>
<proteinExistence type="predicted"/>
<dbReference type="SUPFAM" id="SSF47336">
    <property type="entry name" value="ACP-like"/>
    <property type="match status" value="2"/>
</dbReference>
<protein>
    <recommendedName>
        <fullName evidence="5">Carrier domain-containing protein</fullName>
    </recommendedName>
</protein>
<dbReference type="GO" id="GO:0043041">
    <property type="term" value="P:amino acid activation for nonribosomal peptide biosynthetic process"/>
    <property type="evidence" value="ECO:0007669"/>
    <property type="project" value="TreeGrafter"/>
</dbReference>
<dbReference type="GO" id="GO:0005829">
    <property type="term" value="C:cytosol"/>
    <property type="evidence" value="ECO:0007669"/>
    <property type="project" value="TreeGrafter"/>
</dbReference>
<organism evidence="6 7">
    <name type="scientific">Phytohabitans suffuscus</name>
    <dbReference type="NCBI Taxonomy" id="624315"/>
    <lineage>
        <taxon>Bacteria</taxon>
        <taxon>Bacillati</taxon>
        <taxon>Actinomycetota</taxon>
        <taxon>Actinomycetes</taxon>
        <taxon>Micromonosporales</taxon>
        <taxon>Micromonosporaceae</taxon>
    </lineage>
</organism>
<dbReference type="KEGG" id="psuu:Psuf_065440"/>
<dbReference type="GO" id="GO:0009366">
    <property type="term" value="C:enterobactin synthetase complex"/>
    <property type="evidence" value="ECO:0007669"/>
    <property type="project" value="TreeGrafter"/>
</dbReference>
<evidence type="ECO:0000313" key="6">
    <source>
        <dbReference type="EMBL" id="BCB89231.1"/>
    </source>
</evidence>
<dbReference type="Gene3D" id="3.40.50.12780">
    <property type="entry name" value="N-terminal domain of ligase-like"/>
    <property type="match status" value="2"/>
</dbReference>
<keyword evidence="2" id="KW-0596">Phosphopantetheine</keyword>
<dbReference type="CDD" id="cd19531">
    <property type="entry name" value="LCL_NRPS-like"/>
    <property type="match status" value="1"/>
</dbReference>
<feature type="region of interest" description="Disordered" evidence="4">
    <location>
        <begin position="1"/>
        <end position="34"/>
    </location>
</feature>
<keyword evidence="7" id="KW-1185">Reference proteome</keyword>
<sequence>MAHPSPARTLPEPDEGAGSGVAGAGPDRPVPPRTPVEDAIAAIWSDVLGRADIGVFDDFFGLGGHSLLAARVVARIRKTLGVNIPVMDFFGSPTVAALAAVVAARSSAEPQVVSRRPPDAEPVLSYDQQRLWLENQLLPDGAYNVHVRRRLVGELDVAALEASIRVILDRHEVLRTRFPTVDGQPVQFVDDSDPGWRLDVRDLRDSNGDRDAAALADEQAVTPFDLAEGPLFRCQLVRLADTVHILSVTLHHIISDAWSIGLLVRELSALYQAGGDAARAGLAPLPIQYRDYAVWQRGWLVGERLERQIDYWRRHLAGAPPTLALPTRQRFLSAQGGGANTIPFALSVDETTALRGLCRRYGVTPFMALLASMSTVLGRWSGQSDVVVGVPVASRGNIGTDQLIGFLVNTLPMRVDLAGAPAFADLLAQVRQTSLDGYAHADAPFDVLVKELQATRDPRRTPLFQVVLNVMGGPEVEHISGIEVEPMDDTPVVPSKFDLALIAREVSGALQIVLEFNAGRFQAAMMGLLAEHIGTFLRTVLDDPTRGILDYSLQPATTSTDADSTPAEPASPHLAVARHARGTDRIAVIDADGEWGYRWLDGAAGRVASVLDARSVRAGDHVGVVRRPSAAFVAALLGCLRVGATFSVIEPDSVVPARYLGAALLLDVRPVGDAGDGIVDLSVVFTRDIPAPDAGDIPAPGRDWAVERFGLARDDRFAVLSGQPGHLMSALASAFTAGAALVLPDAPVTGDVAGWLRANAITVAYLSPPVLRAAASAPDTVVPALRLVFADNTGELISHDVAALRRLAPQSLCASLYRVGRDGLPLATYEVPADWRQEAAPLRVPLGTERAGAPAWLRHPSGQPAAVGEVAELCFGAHQTGDLGRRWADGTLEFVSRPGASPLVDLVETAGALRDLPGVRDAVVAEQVGMDGGTTLVGYLTGPEPGEGTAGIRQRLLLRLPGVLIPTRLVLLDRLPLAADGTYDLAALSDRDPASDADEDYVAPRTPMERQLTEMLQELLGLERVGVNDSFFELGGFSLLATRLTTRIRERFGVEPSLRDVFESPTVDELAQFIVRAQGELAGVADLEALLDEIGPAEPERG</sequence>
<evidence type="ECO:0000256" key="1">
    <source>
        <dbReference type="ARBA" id="ARBA00001957"/>
    </source>
</evidence>
<dbReference type="GO" id="GO:0008610">
    <property type="term" value="P:lipid biosynthetic process"/>
    <property type="evidence" value="ECO:0007669"/>
    <property type="project" value="UniProtKB-ARBA"/>
</dbReference>
<dbReference type="InterPro" id="IPR029058">
    <property type="entry name" value="AB_hydrolase_fold"/>
</dbReference>
<name>A0A6F8YTS2_9ACTN</name>
<dbReference type="GO" id="GO:0031177">
    <property type="term" value="F:phosphopantetheine binding"/>
    <property type="evidence" value="ECO:0007669"/>
    <property type="project" value="InterPro"/>
</dbReference>
<dbReference type="GO" id="GO:0072330">
    <property type="term" value="P:monocarboxylic acid biosynthetic process"/>
    <property type="evidence" value="ECO:0007669"/>
    <property type="project" value="UniProtKB-ARBA"/>
</dbReference>
<keyword evidence="3" id="KW-0597">Phosphoprotein</keyword>
<dbReference type="GO" id="GO:0047527">
    <property type="term" value="F:2,3-dihydroxybenzoate-serine ligase activity"/>
    <property type="evidence" value="ECO:0007669"/>
    <property type="project" value="TreeGrafter"/>
</dbReference>
<dbReference type="Gene3D" id="1.10.1200.10">
    <property type="entry name" value="ACP-like"/>
    <property type="match status" value="1"/>
</dbReference>